<organism evidence="7 8">
    <name type="scientific">Pedobacter psychroterrae</name>
    <dbReference type="NCBI Taxonomy" id="2530453"/>
    <lineage>
        <taxon>Bacteria</taxon>
        <taxon>Pseudomonadati</taxon>
        <taxon>Bacteroidota</taxon>
        <taxon>Sphingobacteriia</taxon>
        <taxon>Sphingobacteriales</taxon>
        <taxon>Sphingobacteriaceae</taxon>
        <taxon>Pedobacter</taxon>
    </lineage>
</organism>
<keyword evidence="5" id="KW-0560">Oxidoreductase</keyword>
<dbReference type="OrthoDB" id="9809288at2"/>
<comment type="cofactor">
    <cofactor evidence="1">
        <name>FMN</name>
        <dbReference type="ChEBI" id="CHEBI:58210"/>
    </cofactor>
</comment>
<dbReference type="EMBL" id="SJSL01000001">
    <property type="protein sequence ID" value="TCD03570.1"/>
    <property type="molecule type" value="Genomic_DNA"/>
</dbReference>
<dbReference type="GO" id="GO:0016491">
    <property type="term" value="F:oxidoreductase activity"/>
    <property type="evidence" value="ECO:0007669"/>
    <property type="project" value="UniProtKB-KW"/>
</dbReference>
<proteinExistence type="inferred from homology"/>
<feature type="domain" description="Nitroreductase" evidence="6">
    <location>
        <begin position="8"/>
        <end position="184"/>
    </location>
</feature>
<reference evidence="7 8" key="1">
    <citation type="submission" date="2019-02" db="EMBL/GenBank/DDBJ databases">
        <title>Pedobacter sp. RP-1-14 sp. nov., isolated from Arctic soil.</title>
        <authorList>
            <person name="Dahal R.H."/>
        </authorList>
    </citation>
    <scope>NUCLEOTIDE SEQUENCE [LARGE SCALE GENOMIC DNA]</scope>
    <source>
        <strain evidence="7 8">RP-1-14</strain>
    </source>
</reference>
<name>A0A4R0NR29_9SPHI</name>
<keyword evidence="8" id="KW-1185">Reference proteome</keyword>
<evidence type="ECO:0000256" key="2">
    <source>
        <dbReference type="ARBA" id="ARBA00007118"/>
    </source>
</evidence>
<gene>
    <name evidence="7" type="ORF">EZ437_06335</name>
</gene>
<protein>
    <submittedName>
        <fullName evidence="7">NAD(P)H-dependent oxidoreductase</fullName>
    </submittedName>
</protein>
<keyword evidence="3" id="KW-0285">Flavoprotein</keyword>
<dbReference type="Proteomes" id="UP000293347">
    <property type="component" value="Unassembled WGS sequence"/>
</dbReference>
<dbReference type="Pfam" id="PF00881">
    <property type="entry name" value="Nitroreductase"/>
    <property type="match status" value="1"/>
</dbReference>
<accession>A0A4R0NR29</accession>
<dbReference type="InterPro" id="IPR029479">
    <property type="entry name" value="Nitroreductase"/>
</dbReference>
<evidence type="ECO:0000256" key="3">
    <source>
        <dbReference type="ARBA" id="ARBA00022630"/>
    </source>
</evidence>
<evidence type="ECO:0000256" key="4">
    <source>
        <dbReference type="ARBA" id="ARBA00022643"/>
    </source>
</evidence>
<evidence type="ECO:0000256" key="1">
    <source>
        <dbReference type="ARBA" id="ARBA00001917"/>
    </source>
</evidence>
<comment type="caution">
    <text evidence="7">The sequence shown here is derived from an EMBL/GenBank/DDBJ whole genome shotgun (WGS) entry which is preliminary data.</text>
</comment>
<dbReference type="Gene3D" id="3.40.109.10">
    <property type="entry name" value="NADH Oxidase"/>
    <property type="match status" value="1"/>
</dbReference>
<dbReference type="RefSeq" id="WP_131594320.1">
    <property type="nucleotide sequence ID" value="NZ_SJSL01000001.1"/>
</dbReference>
<sequence length="210" mass="23262">MSLIDDLNWRYATKKMNGEKVPQEKVDAIVAAAHLAPTSSGLQPFKVIVISNPELKEKIKAVAFGQSQISDSSHLLVFAAWDNYTEERIRAVYAYANSERGLPESANADFVNHMVTHFTAKTADESYQHAAKQAYIGFGLSIAQAAELKVDATPMEGFDPAAMDELLGLKELGLRSTTILPLGYRDTENDWLVNLKKVRTPFGEFAIERN</sequence>
<comment type="similarity">
    <text evidence="2">Belongs to the nitroreductase family.</text>
</comment>
<keyword evidence="4" id="KW-0288">FMN</keyword>
<evidence type="ECO:0000313" key="7">
    <source>
        <dbReference type="EMBL" id="TCD03570.1"/>
    </source>
</evidence>
<dbReference type="PANTHER" id="PTHR43673:SF2">
    <property type="entry name" value="NITROREDUCTASE"/>
    <property type="match status" value="1"/>
</dbReference>
<evidence type="ECO:0000256" key="5">
    <source>
        <dbReference type="ARBA" id="ARBA00023002"/>
    </source>
</evidence>
<evidence type="ECO:0000313" key="8">
    <source>
        <dbReference type="Proteomes" id="UP000293347"/>
    </source>
</evidence>
<dbReference type="AlphaFoldDB" id="A0A4R0NR29"/>
<dbReference type="SUPFAM" id="SSF55469">
    <property type="entry name" value="FMN-dependent nitroreductase-like"/>
    <property type="match status" value="1"/>
</dbReference>
<dbReference type="PANTHER" id="PTHR43673">
    <property type="entry name" value="NAD(P)H NITROREDUCTASE YDGI-RELATED"/>
    <property type="match status" value="1"/>
</dbReference>
<dbReference type="InterPro" id="IPR000415">
    <property type="entry name" value="Nitroreductase-like"/>
</dbReference>
<evidence type="ECO:0000259" key="6">
    <source>
        <dbReference type="Pfam" id="PF00881"/>
    </source>
</evidence>